<reference evidence="2" key="1">
    <citation type="submission" date="2021-04" db="EMBL/GenBank/DDBJ databases">
        <authorList>
            <consortium name="Wellcome Sanger Institute Data Sharing"/>
        </authorList>
    </citation>
    <scope>NUCLEOTIDE SEQUENCE [LARGE SCALE GENOMIC DNA]</scope>
</reference>
<reference evidence="2" key="3">
    <citation type="submission" date="2025-09" db="UniProtKB">
        <authorList>
            <consortium name="Ensembl"/>
        </authorList>
    </citation>
    <scope>IDENTIFICATION</scope>
</reference>
<dbReference type="PROSITE" id="PS51450">
    <property type="entry name" value="LRR"/>
    <property type="match status" value="1"/>
</dbReference>
<feature type="compositionally biased region" description="Basic and acidic residues" evidence="1">
    <location>
        <begin position="21"/>
        <end position="33"/>
    </location>
</feature>
<name>A0A665UP76_ECHNA</name>
<protein>
    <recommendedName>
        <fullName evidence="4">EF-hand domain-containing protein</fullName>
    </recommendedName>
</protein>
<dbReference type="SMART" id="SM00368">
    <property type="entry name" value="LRR_RI"/>
    <property type="match status" value="4"/>
</dbReference>
<feature type="compositionally biased region" description="Acidic residues" evidence="1">
    <location>
        <begin position="44"/>
        <end position="54"/>
    </location>
</feature>
<reference evidence="2" key="2">
    <citation type="submission" date="2025-08" db="UniProtKB">
        <authorList>
            <consortium name="Ensembl"/>
        </authorList>
    </citation>
    <scope>IDENTIFICATION</scope>
</reference>
<accession>A0A665UP76</accession>
<evidence type="ECO:0000313" key="2">
    <source>
        <dbReference type="Ensembl" id="ENSENLP00000021044.1"/>
    </source>
</evidence>
<organism evidence="2 3">
    <name type="scientific">Echeneis naucrates</name>
    <name type="common">Live sharksucker</name>
    <dbReference type="NCBI Taxonomy" id="173247"/>
    <lineage>
        <taxon>Eukaryota</taxon>
        <taxon>Metazoa</taxon>
        <taxon>Chordata</taxon>
        <taxon>Craniata</taxon>
        <taxon>Vertebrata</taxon>
        <taxon>Euteleostomi</taxon>
        <taxon>Actinopterygii</taxon>
        <taxon>Neopterygii</taxon>
        <taxon>Teleostei</taxon>
        <taxon>Neoteleostei</taxon>
        <taxon>Acanthomorphata</taxon>
        <taxon>Carangaria</taxon>
        <taxon>Carangiformes</taxon>
        <taxon>Echeneidae</taxon>
        <taxon>Echeneis</taxon>
    </lineage>
</organism>
<evidence type="ECO:0000313" key="3">
    <source>
        <dbReference type="Proteomes" id="UP000472264"/>
    </source>
</evidence>
<proteinExistence type="predicted"/>
<dbReference type="PANTHER" id="PTHR24114">
    <property type="entry name" value="LEUCINE RICH REPEAT FAMILY PROTEIN"/>
    <property type="match status" value="1"/>
</dbReference>
<dbReference type="AlphaFoldDB" id="A0A665UP76"/>
<dbReference type="Proteomes" id="UP000472264">
    <property type="component" value="Chromosome 24"/>
</dbReference>
<dbReference type="PANTHER" id="PTHR24114:SF49">
    <property type="entry name" value="LEUCINE-RICH REPEAT-CONTAINING PROTEIN 74A"/>
    <property type="match status" value="1"/>
</dbReference>
<dbReference type="InterPro" id="IPR052394">
    <property type="entry name" value="LRR-containing"/>
</dbReference>
<dbReference type="InterPro" id="IPR001611">
    <property type="entry name" value="Leu-rich_rpt"/>
</dbReference>
<evidence type="ECO:0000256" key="1">
    <source>
        <dbReference type="SAM" id="MobiDB-lite"/>
    </source>
</evidence>
<dbReference type="SUPFAM" id="SSF52047">
    <property type="entry name" value="RNI-like"/>
    <property type="match status" value="1"/>
</dbReference>
<dbReference type="InterPro" id="IPR032675">
    <property type="entry name" value="LRR_dom_sf"/>
</dbReference>
<dbReference type="Pfam" id="PF13516">
    <property type="entry name" value="LRR_6"/>
    <property type="match status" value="2"/>
</dbReference>
<feature type="region of interest" description="Disordered" evidence="1">
    <location>
        <begin position="1"/>
        <end position="54"/>
    </location>
</feature>
<evidence type="ECO:0008006" key="4">
    <source>
        <dbReference type="Google" id="ProtNLM"/>
    </source>
</evidence>
<dbReference type="InParanoid" id="A0A665UP76"/>
<dbReference type="Ensembl" id="ENSENLT00000021782.1">
    <property type="protein sequence ID" value="ENSENLP00000021044.1"/>
    <property type="gene ID" value="ENSENLG00000009555.1"/>
</dbReference>
<sequence length="407" mass="45790">MEEEDSQSVHHQQEDIQPVHQQEDSQSVHHQQEDIQPVHQQEDSGAEWDTDLETDDRKQKVSCAEVYLQACQQIGTPPISSFLRHMDEATFTLNHYAVGPLGAKALAIALQNITNLEMEDCLLKAQGARYLMEMLQTNITIQSLNLSNNQLQLEGAVAVSKMLSDNYYIKSIKLAGAHSLTQKKKKKSYMCIFELHLSGNGLSRVEAQSLGQALKQNNTLELLDLSHNRIHDEGVTLLCHGLATNDTLRVLKVGGRKGESWRTGMLGHDCHYCDHFKLFFVLSQNPMTEVGALMLLQTVTNNTKSAVEAIDISKVFVCEAFVELLEELRQRSPAMDVCYSVMNSVTRNLSALQIFQVKQNESIMDFFSRLDKEGTMEVSTAAFRRAVKVKPFLTTLPKRANLIRTIV</sequence>
<keyword evidence="3" id="KW-1185">Reference proteome</keyword>
<dbReference type="Gene3D" id="3.80.10.10">
    <property type="entry name" value="Ribonuclease Inhibitor"/>
    <property type="match status" value="2"/>
</dbReference>
<dbReference type="OMA" id="NPMTEVG"/>